<keyword evidence="1" id="KW-1133">Transmembrane helix</keyword>
<feature type="transmembrane region" description="Helical" evidence="1">
    <location>
        <begin position="44"/>
        <end position="63"/>
    </location>
</feature>
<dbReference type="AlphaFoldDB" id="A0A1A9S2R4"/>
<organism evidence="2 3">
    <name type="scientific">Eikenella longinqua</name>
    <dbReference type="NCBI Taxonomy" id="1795827"/>
    <lineage>
        <taxon>Bacteria</taxon>
        <taxon>Pseudomonadati</taxon>
        <taxon>Pseudomonadota</taxon>
        <taxon>Betaproteobacteria</taxon>
        <taxon>Neisseriales</taxon>
        <taxon>Neisseriaceae</taxon>
        <taxon>Eikenella</taxon>
    </lineage>
</organism>
<evidence type="ECO:0000256" key="1">
    <source>
        <dbReference type="SAM" id="Phobius"/>
    </source>
</evidence>
<gene>
    <name evidence="2" type="ORF">A7P95_00800</name>
</gene>
<feature type="transmembrane region" description="Helical" evidence="1">
    <location>
        <begin position="84"/>
        <end position="109"/>
    </location>
</feature>
<protein>
    <submittedName>
        <fullName evidence="2">Uncharacterized protein</fullName>
    </submittedName>
</protein>
<name>A0A1A9S2R4_9NEIS</name>
<proteinExistence type="predicted"/>
<dbReference type="Proteomes" id="UP000077885">
    <property type="component" value="Unassembled WGS sequence"/>
</dbReference>
<sequence>MGKRMAWFKMSEWEWWNKLALAAALVLGAVLVMTQPLAWKKGASWLAGAVFAVLAALCVRWLFRLRKGGAGLPAGDRFKRDMSRVMWGVLMAGVLTRVLVNAVLLVSLLPVEPVSVEARLLETQKGAFKSWVLELEDGMRFELDEGVLRRTPEDLAGQTVRVRVRENGLGYYVVAE</sequence>
<evidence type="ECO:0000313" key="2">
    <source>
        <dbReference type="EMBL" id="OAM31073.1"/>
    </source>
</evidence>
<reference evidence="3" key="1">
    <citation type="submission" date="2016-05" db="EMBL/GenBank/DDBJ databases">
        <title>Draft genome of Corynebacterium afermentans subsp. afermentans LCDC 88199T.</title>
        <authorList>
            <person name="Bernier A.-M."/>
            <person name="Bernard K."/>
        </authorList>
    </citation>
    <scope>NUCLEOTIDE SEQUENCE [LARGE SCALE GENOMIC DNA]</scope>
    <source>
        <strain evidence="3">NML02-A-017</strain>
    </source>
</reference>
<keyword evidence="1" id="KW-0812">Transmembrane</keyword>
<accession>A0A1A9S2R4</accession>
<evidence type="ECO:0000313" key="3">
    <source>
        <dbReference type="Proteomes" id="UP000077885"/>
    </source>
</evidence>
<dbReference type="EMBL" id="LXSL01000011">
    <property type="protein sequence ID" value="OAM31073.1"/>
    <property type="molecule type" value="Genomic_DNA"/>
</dbReference>
<comment type="caution">
    <text evidence="2">The sequence shown here is derived from an EMBL/GenBank/DDBJ whole genome shotgun (WGS) entry which is preliminary data.</text>
</comment>
<keyword evidence="3" id="KW-1185">Reference proteome</keyword>
<keyword evidence="1" id="KW-0472">Membrane</keyword>
<dbReference type="STRING" id="1795827.A7P95_00800"/>